<evidence type="ECO:0000313" key="2">
    <source>
        <dbReference type="Proteomes" id="UP000473531"/>
    </source>
</evidence>
<proteinExistence type="predicted"/>
<dbReference type="SUPFAM" id="SSF53187">
    <property type="entry name" value="Zn-dependent exopeptidases"/>
    <property type="match status" value="1"/>
</dbReference>
<name>A0A6L7GE73_9SPHN</name>
<accession>A0A6L7GE73</accession>
<keyword evidence="1" id="KW-0378">Hydrolase</keyword>
<dbReference type="Proteomes" id="UP000473531">
    <property type="component" value="Unassembled WGS sequence"/>
</dbReference>
<dbReference type="InterPro" id="IPR007709">
    <property type="entry name" value="N-FG_amidohydro"/>
</dbReference>
<keyword evidence="2" id="KW-1185">Reference proteome</keyword>
<comment type="caution">
    <text evidence="1">The sequence shown here is derived from an EMBL/GenBank/DDBJ whole genome shotgun (WGS) entry which is preliminary data.</text>
</comment>
<dbReference type="GO" id="GO:0016787">
    <property type="term" value="F:hydrolase activity"/>
    <property type="evidence" value="ECO:0007669"/>
    <property type="project" value="UniProtKB-KW"/>
</dbReference>
<dbReference type="RefSeq" id="WP_160600553.1">
    <property type="nucleotide sequence ID" value="NZ_WTYU01000001.1"/>
</dbReference>
<dbReference type="EMBL" id="WTYU01000001">
    <property type="protein sequence ID" value="MXP14392.1"/>
    <property type="molecule type" value="Genomic_DNA"/>
</dbReference>
<dbReference type="Gene3D" id="3.40.630.40">
    <property type="entry name" value="Zn-dependent exopeptidases"/>
    <property type="match status" value="1"/>
</dbReference>
<reference evidence="1 2" key="1">
    <citation type="submission" date="2019-12" db="EMBL/GenBank/DDBJ databases">
        <title>Genomic-based taxomic classification of the family Erythrobacteraceae.</title>
        <authorList>
            <person name="Xu L."/>
        </authorList>
    </citation>
    <scope>NUCLEOTIDE SEQUENCE [LARGE SCALE GENOMIC DNA]</scope>
    <source>
        <strain evidence="1 2">KCTC 52259</strain>
    </source>
</reference>
<gene>
    <name evidence="1" type="ORF">GRI44_06460</name>
</gene>
<organism evidence="1 2">
    <name type="scientific">Allopontixanthobacter confluentis</name>
    <dbReference type="NCBI Taxonomy" id="1849021"/>
    <lineage>
        <taxon>Bacteria</taxon>
        <taxon>Pseudomonadati</taxon>
        <taxon>Pseudomonadota</taxon>
        <taxon>Alphaproteobacteria</taxon>
        <taxon>Sphingomonadales</taxon>
        <taxon>Erythrobacteraceae</taxon>
        <taxon>Allopontixanthobacter</taxon>
    </lineage>
</organism>
<evidence type="ECO:0000313" key="1">
    <source>
        <dbReference type="EMBL" id="MXP14392.1"/>
    </source>
</evidence>
<dbReference type="OrthoDB" id="9802050at2"/>
<dbReference type="Pfam" id="PF05013">
    <property type="entry name" value="FGase"/>
    <property type="match status" value="1"/>
</dbReference>
<protein>
    <submittedName>
        <fullName evidence="1">N-formylglutamate amidohydrolase</fullName>
    </submittedName>
</protein>
<sequence>MNGGPRNSNDTRILRGGVIPGTSNPAFILQTPSDQSIPVLIAAPHAGRDYPDCVLEAMRDPEYSVLRLEDRYVDRIAAQVAAQTGAGLLVAQAPRAMIDLNRHSDDVDWEMIRDGLPGDQVRNSGNRRSRSGLGLIPRRLPRLGEIWKGQISKEQLQDRIDTVHRPYHRALAQALESLRDKWGAVLLLDLHSMPPLKPRHEGDLPAEFVLGDRFGASSDGILVASAFSYLARHERPSAHNRPYAGGYVLDRHGFPARGIHAIQLEICRTAYLDRHLAEPTARMNAIIRLLSGLVRELGEYTASLGREGSLPMAAE</sequence>
<dbReference type="AlphaFoldDB" id="A0A6L7GE73"/>